<feature type="signal peptide" evidence="3">
    <location>
        <begin position="1"/>
        <end position="21"/>
    </location>
</feature>
<evidence type="ECO:0000256" key="2">
    <source>
        <dbReference type="SAM" id="MobiDB-lite"/>
    </source>
</evidence>
<feature type="domain" description="Yeast cell wall synthesis Kre9/Knh1-like N-terminal" evidence="4">
    <location>
        <begin position="28"/>
        <end position="121"/>
    </location>
</feature>
<gene>
    <name evidence="5" type="ORF">PAXRUDRAFT_355644</name>
</gene>
<accession>A0A0D0E3Z8</accession>
<reference evidence="6" key="2">
    <citation type="submission" date="2015-01" db="EMBL/GenBank/DDBJ databases">
        <title>Evolutionary Origins and Diversification of the Mycorrhizal Mutualists.</title>
        <authorList>
            <consortium name="DOE Joint Genome Institute"/>
            <consortium name="Mycorrhizal Genomics Consortium"/>
            <person name="Kohler A."/>
            <person name="Kuo A."/>
            <person name="Nagy L.G."/>
            <person name="Floudas D."/>
            <person name="Copeland A."/>
            <person name="Barry K.W."/>
            <person name="Cichocki N."/>
            <person name="Veneault-Fourrey C."/>
            <person name="LaButti K."/>
            <person name="Lindquist E.A."/>
            <person name="Lipzen A."/>
            <person name="Lundell T."/>
            <person name="Morin E."/>
            <person name="Murat C."/>
            <person name="Riley R."/>
            <person name="Ohm R."/>
            <person name="Sun H."/>
            <person name="Tunlid A."/>
            <person name="Henrissat B."/>
            <person name="Grigoriev I.V."/>
            <person name="Hibbett D.S."/>
            <person name="Martin F."/>
        </authorList>
    </citation>
    <scope>NUCLEOTIDE SEQUENCE [LARGE SCALE GENOMIC DNA]</scope>
    <source>
        <strain evidence="6">Ve08.2h10</strain>
    </source>
</reference>
<sequence>MLKARILTLVLSGAVFPLASASIYPTQPIQTTVWSVEQPMLVTWVDDWQYPTLDVMGPCQISLYRDTDTYLIKLASGVDPQSKSQQVTVPADVLKDGSTYTLRFVTDTPLDTVVYSADFMIDSANTTHASTTSTVGTGAGSSGNSTSPARTSSTGPAPISSNRSSEPSTVVVPPSRPGNVGGQQPQGARQAKSNSAGRRFDVEKIKFRLVFVIWPVLMGITMAL</sequence>
<feature type="chain" id="PRO_5002209314" description="Yeast cell wall synthesis Kre9/Knh1-like N-terminal domain-containing protein" evidence="3">
    <location>
        <begin position="22"/>
        <end position="224"/>
    </location>
</feature>
<feature type="compositionally biased region" description="Polar residues" evidence="2">
    <location>
        <begin position="150"/>
        <end position="163"/>
    </location>
</feature>
<organism evidence="5 6">
    <name type="scientific">Paxillus rubicundulus Ve08.2h10</name>
    <dbReference type="NCBI Taxonomy" id="930991"/>
    <lineage>
        <taxon>Eukaryota</taxon>
        <taxon>Fungi</taxon>
        <taxon>Dikarya</taxon>
        <taxon>Basidiomycota</taxon>
        <taxon>Agaricomycotina</taxon>
        <taxon>Agaricomycetes</taxon>
        <taxon>Agaricomycetidae</taxon>
        <taxon>Boletales</taxon>
        <taxon>Paxilineae</taxon>
        <taxon>Paxillaceae</taxon>
        <taxon>Paxillus</taxon>
    </lineage>
</organism>
<evidence type="ECO:0000259" key="4">
    <source>
        <dbReference type="Pfam" id="PF10342"/>
    </source>
</evidence>
<dbReference type="STRING" id="930991.A0A0D0E3Z8"/>
<evidence type="ECO:0000256" key="3">
    <source>
        <dbReference type="SAM" id="SignalP"/>
    </source>
</evidence>
<keyword evidence="1 3" id="KW-0732">Signal</keyword>
<dbReference type="InParanoid" id="A0A0D0E3Z8"/>
<evidence type="ECO:0000313" key="5">
    <source>
        <dbReference type="EMBL" id="KIK95789.1"/>
    </source>
</evidence>
<dbReference type="HOGENOM" id="CLU_080230_0_0_1"/>
<dbReference type="OrthoDB" id="3250770at2759"/>
<proteinExistence type="predicted"/>
<feature type="region of interest" description="Disordered" evidence="2">
    <location>
        <begin position="128"/>
        <end position="196"/>
    </location>
</feature>
<dbReference type="Pfam" id="PF10342">
    <property type="entry name" value="Kre9_KNH"/>
    <property type="match status" value="1"/>
</dbReference>
<dbReference type="EMBL" id="KN825021">
    <property type="protein sequence ID" value="KIK95789.1"/>
    <property type="molecule type" value="Genomic_DNA"/>
</dbReference>
<feature type="compositionally biased region" description="Low complexity" evidence="2">
    <location>
        <begin position="128"/>
        <end position="149"/>
    </location>
</feature>
<dbReference type="AlphaFoldDB" id="A0A0D0E3Z8"/>
<dbReference type="Proteomes" id="UP000054538">
    <property type="component" value="Unassembled WGS sequence"/>
</dbReference>
<evidence type="ECO:0000313" key="6">
    <source>
        <dbReference type="Proteomes" id="UP000054538"/>
    </source>
</evidence>
<feature type="compositionally biased region" description="Low complexity" evidence="2">
    <location>
        <begin position="164"/>
        <end position="173"/>
    </location>
</feature>
<evidence type="ECO:0000256" key="1">
    <source>
        <dbReference type="ARBA" id="ARBA00022729"/>
    </source>
</evidence>
<dbReference type="InterPro" id="IPR018466">
    <property type="entry name" value="Kre9/Knh1-like_N"/>
</dbReference>
<keyword evidence="6" id="KW-1185">Reference proteome</keyword>
<reference evidence="5 6" key="1">
    <citation type="submission" date="2014-04" db="EMBL/GenBank/DDBJ databases">
        <authorList>
            <consortium name="DOE Joint Genome Institute"/>
            <person name="Kuo A."/>
            <person name="Kohler A."/>
            <person name="Jargeat P."/>
            <person name="Nagy L.G."/>
            <person name="Floudas D."/>
            <person name="Copeland A."/>
            <person name="Barry K.W."/>
            <person name="Cichocki N."/>
            <person name="Veneault-Fourrey C."/>
            <person name="LaButti K."/>
            <person name="Lindquist E.A."/>
            <person name="Lipzen A."/>
            <person name="Lundell T."/>
            <person name="Morin E."/>
            <person name="Murat C."/>
            <person name="Sun H."/>
            <person name="Tunlid A."/>
            <person name="Henrissat B."/>
            <person name="Grigoriev I.V."/>
            <person name="Hibbett D.S."/>
            <person name="Martin F."/>
            <person name="Nordberg H.P."/>
            <person name="Cantor M.N."/>
            <person name="Hua S.X."/>
        </authorList>
    </citation>
    <scope>NUCLEOTIDE SEQUENCE [LARGE SCALE GENOMIC DNA]</scope>
    <source>
        <strain evidence="5 6">Ve08.2h10</strain>
    </source>
</reference>
<feature type="compositionally biased region" description="Polar residues" evidence="2">
    <location>
        <begin position="182"/>
        <end position="196"/>
    </location>
</feature>
<name>A0A0D0E3Z8_9AGAM</name>
<protein>
    <recommendedName>
        <fullName evidence="4">Yeast cell wall synthesis Kre9/Knh1-like N-terminal domain-containing protein</fullName>
    </recommendedName>
</protein>